<keyword evidence="2 4" id="KW-0813">Transport</keyword>
<name>A0A0G4IC66_9ALVE</name>
<dbReference type="GO" id="GO:0005483">
    <property type="term" value="F:soluble NSF attachment protein activity"/>
    <property type="evidence" value="ECO:0007669"/>
    <property type="project" value="TreeGrafter"/>
</dbReference>
<dbReference type="GO" id="GO:0031201">
    <property type="term" value="C:SNARE complex"/>
    <property type="evidence" value="ECO:0007669"/>
    <property type="project" value="TreeGrafter"/>
</dbReference>
<evidence type="ECO:0000313" key="6">
    <source>
        <dbReference type="EMBL" id="CEM54766.1"/>
    </source>
</evidence>
<evidence type="ECO:0008006" key="7">
    <source>
        <dbReference type="Google" id="ProtNLM"/>
    </source>
</evidence>
<dbReference type="GO" id="GO:0035494">
    <property type="term" value="P:SNARE complex disassembly"/>
    <property type="evidence" value="ECO:0007669"/>
    <property type="project" value="TreeGrafter"/>
</dbReference>
<keyword evidence="3 4" id="KW-0653">Protein transport</keyword>
<dbReference type="GO" id="GO:0019905">
    <property type="term" value="F:syntaxin binding"/>
    <property type="evidence" value="ECO:0007669"/>
    <property type="project" value="TreeGrafter"/>
</dbReference>
<evidence type="ECO:0000256" key="2">
    <source>
        <dbReference type="ARBA" id="ARBA00022448"/>
    </source>
</evidence>
<dbReference type="InterPro" id="IPR011990">
    <property type="entry name" value="TPR-like_helical_dom_sf"/>
</dbReference>
<keyword evidence="5" id="KW-0175">Coiled coil</keyword>
<dbReference type="PANTHER" id="PTHR13768">
    <property type="entry name" value="SOLUBLE NSF ATTACHMENT PROTEIN SNAP"/>
    <property type="match status" value="1"/>
</dbReference>
<comment type="subcellular location">
    <subcellularLocation>
        <location evidence="4">Membrane</location>
        <topology evidence="4">Peripheral membrane protein</topology>
    </subcellularLocation>
</comment>
<evidence type="ECO:0000256" key="5">
    <source>
        <dbReference type="SAM" id="Coils"/>
    </source>
</evidence>
<protein>
    <recommendedName>
        <fullName evidence="7">Soluble NSF attachment protein</fullName>
    </recommendedName>
</protein>
<dbReference type="Pfam" id="PF14938">
    <property type="entry name" value="SNAP"/>
    <property type="match status" value="1"/>
</dbReference>
<sequence>MGDNAAALMAKADKKVKGGFFANLMGGERRFAEAAELYQQAANAFKLNKQWKDAGDAFMQLAACHRECGSQFEEASAYQEAGNVLKRLSSRDSEGPYKKASELLAQGGRFGQAGKILRALAEAFQAEGGKEKEAIQYFREAANMFEMDEYSKSAYSQCMIIIADLSAKEQDNLEEAIEIYEKEGEKALGNNLMQYGAKEHFLKAGILHIASNDSVNAKIALEKYESMDPRFATSREGKLLRSLVEAFEGGDVEAFVEAIAEFDNISRLDEWKTHFLFKIKQTMAPTTDGGGADFT</sequence>
<dbReference type="EMBL" id="CDMZ01005815">
    <property type="protein sequence ID" value="CEM54766.1"/>
    <property type="molecule type" value="Genomic_DNA"/>
</dbReference>
<dbReference type="CDD" id="cd15832">
    <property type="entry name" value="SNAP"/>
    <property type="match status" value="1"/>
</dbReference>
<keyword evidence="4" id="KW-0931">ER-Golgi transport</keyword>
<evidence type="ECO:0000256" key="4">
    <source>
        <dbReference type="RuleBase" id="RU367013"/>
    </source>
</evidence>
<evidence type="ECO:0000256" key="1">
    <source>
        <dbReference type="ARBA" id="ARBA00010050"/>
    </source>
</evidence>
<dbReference type="PhylomeDB" id="A0A0G4IC66"/>
<dbReference type="AlphaFoldDB" id="A0A0G4IC66"/>
<dbReference type="SUPFAM" id="SSF48452">
    <property type="entry name" value="TPR-like"/>
    <property type="match status" value="1"/>
</dbReference>
<dbReference type="GO" id="GO:0006886">
    <property type="term" value="P:intracellular protein transport"/>
    <property type="evidence" value="ECO:0007669"/>
    <property type="project" value="UniProtKB-UniRule"/>
</dbReference>
<proteinExistence type="inferred from homology"/>
<dbReference type="InterPro" id="IPR000744">
    <property type="entry name" value="NSF_attach"/>
</dbReference>
<dbReference type="Gene3D" id="1.25.40.10">
    <property type="entry name" value="Tetratricopeptide repeat domain"/>
    <property type="match status" value="1"/>
</dbReference>
<organism evidence="6">
    <name type="scientific">Chromera velia CCMP2878</name>
    <dbReference type="NCBI Taxonomy" id="1169474"/>
    <lineage>
        <taxon>Eukaryota</taxon>
        <taxon>Sar</taxon>
        <taxon>Alveolata</taxon>
        <taxon>Colpodellida</taxon>
        <taxon>Chromeraceae</taxon>
        <taxon>Chromera</taxon>
    </lineage>
</organism>
<reference evidence="6" key="1">
    <citation type="submission" date="2014-11" db="EMBL/GenBank/DDBJ databases">
        <authorList>
            <person name="Otto D Thomas"/>
            <person name="Naeem Raeece"/>
        </authorList>
    </citation>
    <scope>NUCLEOTIDE SEQUENCE</scope>
</reference>
<feature type="coiled-coil region" evidence="5">
    <location>
        <begin position="163"/>
        <end position="190"/>
    </location>
</feature>
<evidence type="ECO:0000256" key="3">
    <source>
        <dbReference type="ARBA" id="ARBA00022927"/>
    </source>
</evidence>
<dbReference type="VEuPathDB" id="CryptoDB:Cvel_13031"/>
<comment type="similarity">
    <text evidence="1 4">Belongs to the SNAP family.</text>
</comment>
<gene>
    <name evidence="6" type="ORF">Cvel_13031</name>
</gene>
<dbReference type="PRINTS" id="PR00448">
    <property type="entry name" value="NSFATTACHMNT"/>
</dbReference>
<dbReference type="GO" id="GO:0005774">
    <property type="term" value="C:vacuolar membrane"/>
    <property type="evidence" value="ECO:0007669"/>
    <property type="project" value="TreeGrafter"/>
</dbReference>
<dbReference type="PANTHER" id="PTHR13768:SF8">
    <property type="entry name" value="ALPHA-SOLUBLE NSF ATTACHMENT PROTEIN"/>
    <property type="match status" value="1"/>
</dbReference>
<keyword evidence="4" id="KW-0472">Membrane</keyword>
<accession>A0A0G4IC66</accession>
<comment type="function">
    <text evidence="4">Required for vesicular transport between the endoplasmic reticulum and the Golgi apparatus.</text>
</comment>